<feature type="region of interest" description="Disordered" evidence="2">
    <location>
        <begin position="469"/>
        <end position="580"/>
    </location>
</feature>
<dbReference type="PANTHER" id="PTHR31150">
    <property type="entry name" value="EXPRESSED PROTEIN"/>
    <property type="match status" value="1"/>
</dbReference>
<feature type="domain" description="RING-type" evidence="3">
    <location>
        <begin position="610"/>
        <end position="665"/>
    </location>
</feature>
<sequence>MMANEREENPPDATSLSHNNEELDSHIVNEGTDFSKTFHDHNGTGANTMAFPHKLLPFFPLPCGDRPGTPQLCSQEMPQTGTSFLTDVSQFNNTQNPKIDHNFTYGNGNDPLLCRPMSDLSSFGGNMNKLSPFSCYDNSGSLNNVRNAYVNSLQKPQIDRKLENMSSSSAGVVQMITQDGGATDGSICMPQLRSNFINHGVSKPVLSHNPDGEELGIKNNFMISGVESNYTENLDGSFLNLGIGGNTEAISQSIISGRNNTGSTGRVIPPQFNTSLTQKVKSSSLNHGLSKVGLISSFQNNVGGMPALVHNVGGSTSCNNDLEVMSATSTGCSSSPSCVLQTPRIDKLHHVSTSRNMNLGLGVGGSWDARFSNVDLNHEVQGYQAIYTKPLVSSQPGMPDPGQGWATELPLLPSLIRSTTQPASDQPLKCYLESSIASPSIGLAGSTPMQGKSGRLGRPKAIGPVQFSKIEPASTTASTGQGIPGYERNLTAQTSSDLVGPSLKRRATELLTAAIPSRRRKTRTPRPSIPPSMPTLSPSSPSPPNLAQTASALPPPAQITSSPSCLPHSGTIVSSQLNKAPPLTPLPKTTAFHIKWKGFNETPQPIGGKCLLCKRNLSFTPDGPFFQPTNPPAAAILPCTHTFHEHCLQLITPEDQASNPPCIPCAIGES</sequence>
<evidence type="ECO:0000259" key="3">
    <source>
        <dbReference type="PROSITE" id="PS50089"/>
    </source>
</evidence>
<evidence type="ECO:0000256" key="2">
    <source>
        <dbReference type="SAM" id="MobiDB-lite"/>
    </source>
</evidence>
<feature type="region of interest" description="Disordered" evidence="2">
    <location>
        <begin position="1"/>
        <end position="20"/>
    </location>
</feature>
<accession>A0A5N6QG80</accession>
<keyword evidence="1" id="KW-0479">Metal-binding</keyword>
<dbReference type="OrthoDB" id="1887047at2759"/>
<protein>
    <recommendedName>
        <fullName evidence="3">RING-type domain-containing protein</fullName>
    </recommendedName>
</protein>
<reference evidence="4 5" key="1">
    <citation type="submission" date="2019-06" db="EMBL/GenBank/DDBJ databases">
        <title>A chromosomal-level reference genome of Carpinus fangiana (Coryloideae, Betulaceae).</title>
        <authorList>
            <person name="Yang X."/>
            <person name="Wang Z."/>
            <person name="Zhang L."/>
            <person name="Hao G."/>
            <person name="Liu J."/>
            <person name="Yang Y."/>
        </authorList>
    </citation>
    <scope>NUCLEOTIDE SEQUENCE [LARGE SCALE GENOMIC DNA]</scope>
    <source>
        <strain evidence="4">Cfa_2016G</strain>
        <tissue evidence="4">Leaf</tissue>
    </source>
</reference>
<dbReference type="PROSITE" id="PS50089">
    <property type="entry name" value="ZF_RING_2"/>
    <property type="match status" value="1"/>
</dbReference>
<evidence type="ECO:0000313" key="5">
    <source>
        <dbReference type="Proteomes" id="UP000327013"/>
    </source>
</evidence>
<gene>
    <name evidence="4" type="ORF">FH972_001858</name>
</gene>
<dbReference type="PANTHER" id="PTHR31150:SF19">
    <property type="entry name" value="RING-TYPE DOMAIN-CONTAINING PROTEIN"/>
    <property type="match status" value="1"/>
</dbReference>
<evidence type="ECO:0000313" key="4">
    <source>
        <dbReference type="EMBL" id="KAE7997203.1"/>
    </source>
</evidence>
<dbReference type="Proteomes" id="UP000327013">
    <property type="component" value="Chromosome 1"/>
</dbReference>
<keyword evidence="1" id="KW-0862">Zinc</keyword>
<dbReference type="EMBL" id="CM017321">
    <property type="protein sequence ID" value="KAE7997203.1"/>
    <property type="molecule type" value="Genomic_DNA"/>
</dbReference>
<dbReference type="InterPro" id="IPR001841">
    <property type="entry name" value="Znf_RING"/>
</dbReference>
<proteinExistence type="predicted"/>
<keyword evidence="1" id="KW-0863">Zinc-finger</keyword>
<name>A0A5N6QG80_9ROSI</name>
<dbReference type="AlphaFoldDB" id="A0A5N6QG80"/>
<dbReference type="GO" id="GO:0008270">
    <property type="term" value="F:zinc ion binding"/>
    <property type="evidence" value="ECO:0007669"/>
    <property type="project" value="UniProtKB-KW"/>
</dbReference>
<evidence type="ECO:0000256" key="1">
    <source>
        <dbReference type="PROSITE-ProRule" id="PRU00175"/>
    </source>
</evidence>
<keyword evidence="5" id="KW-1185">Reference proteome</keyword>
<organism evidence="4 5">
    <name type="scientific">Carpinus fangiana</name>
    <dbReference type="NCBI Taxonomy" id="176857"/>
    <lineage>
        <taxon>Eukaryota</taxon>
        <taxon>Viridiplantae</taxon>
        <taxon>Streptophyta</taxon>
        <taxon>Embryophyta</taxon>
        <taxon>Tracheophyta</taxon>
        <taxon>Spermatophyta</taxon>
        <taxon>Magnoliopsida</taxon>
        <taxon>eudicotyledons</taxon>
        <taxon>Gunneridae</taxon>
        <taxon>Pentapetalae</taxon>
        <taxon>rosids</taxon>
        <taxon>fabids</taxon>
        <taxon>Fagales</taxon>
        <taxon>Betulaceae</taxon>
        <taxon>Carpinus</taxon>
    </lineage>
</organism>